<dbReference type="GO" id="GO:0046872">
    <property type="term" value="F:metal ion binding"/>
    <property type="evidence" value="ECO:0007669"/>
    <property type="project" value="UniProtKB-KW"/>
</dbReference>
<gene>
    <name evidence="12" type="ORF">CFRA_04940</name>
</gene>
<dbReference type="PROSITE" id="PS00629">
    <property type="entry name" value="IMP_1"/>
    <property type="match status" value="1"/>
</dbReference>
<dbReference type="CDD" id="cd01639">
    <property type="entry name" value="IMPase"/>
    <property type="match status" value="1"/>
</dbReference>
<dbReference type="EMBL" id="CP009247">
    <property type="protein sequence ID" value="APT88712.1"/>
    <property type="molecule type" value="Genomic_DNA"/>
</dbReference>
<dbReference type="PANTHER" id="PTHR20854:SF4">
    <property type="entry name" value="INOSITOL-1-MONOPHOSPHATASE-RELATED"/>
    <property type="match status" value="1"/>
</dbReference>
<dbReference type="PANTHER" id="PTHR20854">
    <property type="entry name" value="INOSITOL MONOPHOSPHATASE"/>
    <property type="match status" value="1"/>
</dbReference>
<evidence type="ECO:0000256" key="3">
    <source>
        <dbReference type="ARBA" id="ARBA00004970"/>
    </source>
</evidence>
<comment type="catalytic activity">
    <reaction evidence="1 11">
        <text>a myo-inositol phosphate + H2O = myo-inositol + phosphate</text>
        <dbReference type="Rhea" id="RHEA:24056"/>
        <dbReference type="ChEBI" id="CHEBI:15377"/>
        <dbReference type="ChEBI" id="CHEBI:17268"/>
        <dbReference type="ChEBI" id="CHEBI:43474"/>
        <dbReference type="ChEBI" id="CHEBI:84139"/>
        <dbReference type="EC" id="3.1.3.25"/>
    </reaction>
</comment>
<dbReference type="InterPro" id="IPR000760">
    <property type="entry name" value="Inositol_monophosphatase-like"/>
</dbReference>
<dbReference type="SUPFAM" id="SSF56655">
    <property type="entry name" value="Carbohydrate phosphatase"/>
    <property type="match status" value="1"/>
</dbReference>
<evidence type="ECO:0000256" key="11">
    <source>
        <dbReference type="RuleBase" id="RU364068"/>
    </source>
</evidence>
<reference evidence="12 13" key="1">
    <citation type="submission" date="2014-08" db="EMBL/GenBank/DDBJ databases">
        <title>Complete genome sequence of Corynebacterium frankenforstense ST18(T) (=DSM 45800(T)), isolated from raw cow milk.</title>
        <authorList>
            <person name="Ruckert C."/>
            <person name="Albersmeier A."/>
            <person name="Winkler A."/>
            <person name="Lipski A."/>
            <person name="Kalinowski J."/>
        </authorList>
    </citation>
    <scope>NUCLEOTIDE SEQUENCE [LARGE SCALE GENOMIC DNA]</scope>
    <source>
        <strain evidence="12 13">ST18</strain>
    </source>
</reference>
<dbReference type="Gene3D" id="3.30.540.10">
    <property type="entry name" value="Fructose-1,6-Bisphosphatase, subunit A, domain 1"/>
    <property type="match status" value="1"/>
</dbReference>
<comment type="function">
    <text evidence="9">Catalyzes the dephosphorylation of histidinol-phosphate to histidinol, the direct precursor of histidine.</text>
</comment>
<evidence type="ECO:0000256" key="2">
    <source>
        <dbReference type="ARBA" id="ARBA00001946"/>
    </source>
</evidence>
<proteinExistence type="inferred from homology"/>
<dbReference type="OrthoDB" id="9772456at2"/>
<dbReference type="GO" id="GO:0008934">
    <property type="term" value="F:inositol monophosphate 1-phosphatase activity"/>
    <property type="evidence" value="ECO:0007669"/>
    <property type="project" value="InterPro"/>
</dbReference>
<dbReference type="InterPro" id="IPR020583">
    <property type="entry name" value="Inositol_monoP_metal-BS"/>
</dbReference>
<dbReference type="Pfam" id="PF00459">
    <property type="entry name" value="Inositol_P"/>
    <property type="match status" value="1"/>
</dbReference>
<evidence type="ECO:0000256" key="6">
    <source>
        <dbReference type="ARBA" id="ARBA00022801"/>
    </source>
</evidence>
<evidence type="ECO:0000256" key="10">
    <source>
        <dbReference type="PIRSR" id="PIRSR600760-2"/>
    </source>
</evidence>
<feature type="binding site" evidence="10">
    <location>
        <position position="73"/>
    </location>
    <ligand>
        <name>Mg(2+)</name>
        <dbReference type="ChEBI" id="CHEBI:18420"/>
        <label>1</label>
        <note>catalytic</note>
    </ligand>
</feature>
<feature type="binding site" evidence="10">
    <location>
        <position position="91"/>
    </location>
    <ligand>
        <name>Mg(2+)</name>
        <dbReference type="ChEBI" id="CHEBI:18420"/>
        <label>1</label>
        <note>catalytic</note>
    </ligand>
</feature>
<name>A0A1L7CS96_9CORY</name>
<comment type="similarity">
    <text evidence="4 11">Belongs to the inositol monophosphatase superfamily.</text>
</comment>
<dbReference type="InterPro" id="IPR020550">
    <property type="entry name" value="Inositol_monophosphatase_CS"/>
</dbReference>
<dbReference type="Gene3D" id="3.40.190.80">
    <property type="match status" value="1"/>
</dbReference>
<feature type="binding site" evidence="10">
    <location>
        <position position="92"/>
    </location>
    <ligand>
        <name>Mg(2+)</name>
        <dbReference type="ChEBI" id="CHEBI:18420"/>
        <label>1</label>
        <note>catalytic</note>
    </ligand>
</feature>
<dbReference type="GO" id="GO:0004401">
    <property type="term" value="F:histidinol-phosphatase activity"/>
    <property type="evidence" value="ECO:0007669"/>
    <property type="project" value="UniProtKB-EC"/>
</dbReference>
<sequence>MTEPTELRDLAAEIAREAGARVRTRRAELGDVRAYTMTKSSPVDPVTVVDTMSEEFIVGELERRRPGDGVIGEEGSQVASHSGVSWVIDPIDGTVNFVYGLPAFAVSVAAAVDGEVVAGAVYDPSADALYSAARGAGATRTDPQGTETLAVSQETDPERSLVATGFAYASRARRRQAELLVDLLPRVRDIRRSGSAALDLCRLAEGRVDAYYEYGLSCWDFAAGAVIAREAGAVVEAPALSVPSSEYRLLRAAAGPLDPALAGLFDELAMPAQLAPLH</sequence>
<evidence type="ECO:0000256" key="9">
    <source>
        <dbReference type="ARBA" id="ARBA00053547"/>
    </source>
</evidence>
<evidence type="ECO:0000313" key="13">
    <source>
        <dbReference type="Proteomes" id="UP000185434"/>
    </source>
</evidence>
<comment type="catalytic activity">
    <reaction evidence="8">
        <text>L-histidinol phosphate + H2O = L-histidinol + phosphate</text>
        <dbReference type="Rhea" id="RHEA:14465"/>
        <dbReference type="ChEBI" id="CHEBI:15377"/>
        <dbReference type="ChEBI" id="CHEBI:43474"/>
        <dbReference type="ChEBI" id="CHEBI:57699"/>
        <dbReference type="ChEBI" id="CHEBI:57980"/>
        <dbReference type="EC" id="3.1.3.15"/>
    </reaction>
</comment>
<dbReference type="InterPro" id="IPR033942">
    <property type="entry name" value="IMPase"/>
</dbReference>
<accession>A0A1L7CS96</accession>
<feature type="binding site" evidence="10">
    <location>
        <position position="89"/>
    </location>
    <ligand>
        <name>Mg(2+)</name>
        <dbReference type="ChEBI" id="CHEBI:18420"/>
        <label>1</label>
        <note>catalytic</note>
    </ligand>
</feature>
<organism evidence="12 13">
    <name type="scientific">Corynebacterium frankenforstense DSM 45800</name>
    <dbReference type="NCBI Taxonomy" id="1437875"/>
    <lineage>
        <taxon>Bacteria</taxon>
        <taxon>Bacillati</taxon>
        <taxon>Actinomycetota</taxon>
        <taxon>Actinomycetes</taxon>
        <taxon>Mycobacteriales</taxon>
        <taxon>Corynebacteriaceae</taxon>
        <taxon>Corynebacterium</taxon>
    </lineage>
</organism>
<dbReference type="KEGG" id="cfk:CFRA_04940"/>
<keyword evidence="5 10" id="KW-0479">Metal-binding</keyword>
<dbReference type="PRINTS" id="PR00377">
    <property type="entry name" value="IMPHPHTASES"/>
</dbReference>
<evidence type="ECO:0000313" key="12">
    <source>
        <dbReference type="EMBL" id="APT88712.1"/>
    </source>
</evidence>
<evidence type="ECO:0000256" key="5">
    <source>
        <dbReference type="ARBA" id="ARBA00022723"/>
    </source>
</evidence>
<dbReference type="EC" id="3.1.3.25" evidence="11"/>
<evidence type="ECO:0000256" key="7">
    <source>
        <dbReference type="ARBA" id="ARBA00022842"/>
    </source>
</evidence>
<dbReference type="GO" id="GO:0046854">
    <property type="term" value="P:phosphatidylinositol phosphate biosynthetic process"/>
    <property type="evidence" value="ECO:0007669"/>
    <property type="project" value="InterPro"/>
</dbReference>
<protein>
    <recommendedName>
        <fullName evidence="11">Inositol-1-monophosphatase</fullName>
        <ecNumber evidence="11">3.1.3.25</ecNumber>
    </recommendedName>
</protein>
<dbReference type="FunFam" id="3.30.540.10:FF:000003">
    <property type="entry name" value="Inositol-1-monophosphatase"/>
    <property type="match status" value="1"/>
</dbReference>
<dbReference type="Proteomes" id="UP000185434">
    <property type="component" value="Chromosome"/>
</dbReference>
<dbReference type="STRING" id="1437875.CFRA_04940"/>
<dbReference type="AlphaFoldDB" id="A0A1L7CS96"/>
<keyword evidence="7 10" id="KW-0460">Magnesium</keyword>
<feature type="binding site" evidence="10">
    <location>
        <position position="220"/>
    </location>
    <ligand>
        <name>Mg(2+)</name>
        <dbReference type="ChEBI" id="CHEBI:18420"/>
        <label>2</label>
    </ligand>
</feature>
<comment type="cofactor">
    <cofactor evidence="2 10 11">
        <name>Mg(2+)</name>
        <dbReference type="ChEBI" id="CHEBI:18420"/>
    </cofactor>
</comment>
<dbReference type="GO" id="GO:0007165">
    <property type="term" value="P:signal transduction"/>
    <property type="evidence" value="ECO:0007669"/>
    <property type="project" value="TreeGrafter"/>
</dbReference>
<evidence type="ECO:0000256" key="1">
    <source>
        <dbReference type="ARBA" id="ARBA00001033"/>
    </source>
</evidence>
<dbReference type="RefSeq" id="WP_075663694.1">
    <property type="nucleotide sequence ID" value="NZ_CP009247.1"/>
</dbReference>
<dbReference type="GO" id="GO:0006020">
    <property type="term" value="P:inositol metabolic process"/>
    <property type="evidence" value="ECO:0007669"/>
    <property type="project" value="TreeGrafter"/>
</dbReference>
<keyword evidence="6 11" id="KW-0378">Hydrolase</keyword>
<evidence type="ECO:0000256" key="8">
    <source>
        <dbReference type="ARBA" id="ARBA00049158"/>
    </source>
</evidence>
<dbReference type="PROSITE" id="PS00630">
    <property type="entry name" value="IMP_2"/>
    <property type="match status" value="1"/>
</dbReference>
<comment type="pathway">
    <text evidence="3">Amino-acid biosynthesis; L-histidine biosynthesis; L-histidine from 5-phospho-alpha-D-ribose 1-diphosphate: step 8/9.</text>
</comment>
<keyword evidence="13" id="KW-1185">Reference proteome</keyword>
<evidence type="ECO:0000256" key="4">
    <source>
        <dbReference type="ARBA" id="ARBA00009759"/>
    </source>
</evidence>